<dbReference type="Proteomes" id="UP000317093">
    <property type="component" value="Chromosome"/>
</dbReference>
<dbReference type="EC" id="2.7.11.1" evidence="7"/>
<dbReference type="Gene3D" id="3.30.450.20">
    <property type="entry name" value="PAS domain"/>
    <property type="match status" value="1"/>
</dbReference>
<dbReference type="InterPro" id="IPR029151">
    <property type="entry name" value="Sensor-like_sf"/>
</dbReference>
<dbReference type="RefSeq" id="WP_419193522.1">
    <property type="nucleotide sequence ID" value="NZ_CP036279.1"/>
</dbReference>
<dbReference type="Gene3D" id="1.10.510.10">
    <property type="entry name" value="Transferase(Phosphotransferase) domain 1"/>
    <property type="match status" value="1"/>
</dbReference>
<dbReference type="KEGG" id="knv:Pan216_23360"/>
<dbReference type="SUPFAM" id="SSF103190">
    <property type="entry name" value="Sensory domain-like"/>
    <property type="match status" value="1"/>
</dbReference>
<keyword evidence="4" id="KW-0067">ATP-binding</keyword>
<dbReference type="PROSITE" id="PS00108">
    <property type="entry name" value="PROTEIN_KINASE_ST"/>
    <property type="match status" value="1"/>
</dbReference>
<evidence type="ECO:0000259" key="6">
    <source>
        <dbReference type="PROSITE" id="PS50011"/>
    </source>
</evidence>
<proteinExistence type="predicted"/>
<gene>
    <name evidence="7" type="primary">pknD_13</name>
    <name evidence="7" type="ORF">Pan216_23360</name>
</gene>
<protein>
    <submittedName>
        <fullName evidence="7">Serine/threonine-protein kinase PknD</fullName>
        <ecNumber evidence="7">2.7.11.1</ecNumber>
    </submittedName>
</protein>
<dbReference type="InterPro" id="IPR000719">
    <property type="entry name" value="Prot_kinase_dom"/>
</dbReference>
<keyword evidence="5" id="KW-1133">Transmembrane helix</keyword>
<keyword evidence="5" id="KW-0812">Transmembrane</keyword>
<organism evidence="7 8">
    <name type="scientific">Kolteria novifilia</name>
    <dbReference type="NCBI Taxonomy" id="2527975"/>
    <lineage>
        <taxon>Bacteria</taxon>
        <taxon>Pseudomonadati</taxon>
        <taxon>Planctomycetota</taxon>
        <taxon>Planctomycetia</taxon>
        <taxon>Kolteriales</taxon>
        <taxon>Kolteriaceae</taxon>
        <taxon>Kolteria</taxon>
    </lineage>
</organism>
<feature type="domain" description="Protein kinase" evidence="6">
    <location>
        <begin position="122"/>
        <end position="416"/>
    </location>
</feature>
<reference evidence="7 8" key="1">
    <citation type="submission" date="2019-02" db="EMBL/GenBank/DDBJ databases">
        <title>Deep-cultivation of Planctomycetes and their phenomic and genomic characterization uncovers novel biology.</title>
        <authorList>
            <person name="Wiegand S."/>
            <person name="Jogler M."/>
            <person name="Boedeker C."/>
            <person name="Pinto D."/>
            <person name="Vollmers J."/>
            <person name="Rivas-Marin E."/>
            <person name="Kohn T."/>
            <person name="Peeters S.H."/>
            <person name="Heuer A."/>
            <person name="Rast P."/>
            <person name="Oberbeckmann S."/>
            <person name="Bunk B."/>
            <person name="Jeske O."/>
            <person name="Meyerdierks A."/>
            <person name="Storesund J.E."/>
            <person name="Kallscheuer N."/>
            <person name="Luecker S."/>
            <person name="Lage O.M."/>
            <person name="Pohl T."/>
            <person name="Merkel B.J."/>
            <person name="Hornburger P."/>
            <person name="Mueller R.-W."/>
            <person name="Bruemmer F."/>
            <person name="Labrenz M."/>
            <person name="Spormann A.M."/>
            <person name="Op den Camp H."/>
            <person name="Overmann J."/>
            <person name="Amann R."/>
            <person name="Jetten M.S.M."/>
            <person name="Mascher T."/>
            <person name="Medema M.H."/>
            <person name="Devos D.P."/>
            <person name="Kaster A.-K."/>
            <person name="Ovreas L."/>
            <person name="Rohde M."/>
            <person name="Galperin M.Y."/>
            <person name="Jogler C."/>
        </authorList>
    </citation>
    <scope>NUCLEOTIDE SEQUENCE [LARGE SCALE GENOMIC DNA]</scope>
    <source>
        <strain evidence="7 8">Pan216</strain>
    </source>
</reference>
<evidence type="ECO:0000256" key="3">
    <source>
        <dbReference type="ARBA" id="ARBA00022777"/>
    </source>
</evidence>
<sequence>MSETAKDLLFAFLALRQNAVDSEALMEILTDWAESQDLTLPDLLVREQALHEQARQTLGERLDDTLNHDGGDADESLCFLLRQAFREENRTAIQAFLNRTFVVPQADVDEAHSKGGAPGARFESVEMFAQGGLGRIWRAEDPTLRRTIAMKDLKPELAGNETARKRFLREARVTGQLQHPNIVPIYELIPSTNGSSPSYTMRLIQGLTLDEAIARSHGDKDQDPEHPITLRTLLEAFIDVCQAVGYAHSRGVIHRDLKPANIILGTYGEVMLLDWGLAKLVDAEEDDVEVDAEPIADGDDDVETKVGQVVGTPAYMAPEQAAGNVPEIDSRTDIYGLGAILFHIVTGHEPHQRRPGETIAESITRIAKEPAPRPRSIKAGVSSELDAITSTAMAFDGNKRYSSAMALSCDVRHALAGDPVSVYREPLSRRFARWALRHRLLTQIFAVLTLLVICIASTIATQSWENRSTLLKLQMMTLQNQAHELAAAMRSKVRQEINNVRMGAELASVQKALQDHKTSGSVNATTRAIVIKQLRQILAAEPGLLETEVIDPEGNEILRANFTMTTDSRVATAPPQSLRQLGFREDVATALKLQPGEVHVQQTRFADPEDPTARRPGVVVATPIYLGDSETPSGVFVTFLDYFLIFKELCNRDPKQTAYLTTLEGDYFFAFIPERDAELPKGNIATHYTSVGELLDKPEANKTLEVFRSNDGNEMIFGRFVYLPKVSEKDAIGLFLTYPRSAVVSQSQVLSLELVIGLSAIVLIAIALALFFSRSMTRLAQSSV</sequence>
<keyword evidence="8" id="KW-1185">Reference proteome</keyword>
<dbReference type="PROSITE" id="PS50011">
    <property type="entry name" value="PROTEIN_KINASE_DOM"/>
    <property type="match status" value="1"/>
</dbReference>
<accession>A0A518B3H3</accession>
<feature type="transmembrane region" description="Helical" evidence="5">
    <location>
        <begin position="749"/>
        <end position="772"/>
    </location>
</feature>
<dbReference type="SUPFAM" id="SSF56112">
    <property type="entry name" value="Protein kinase-like (PK-like)"/>
    <property type="match status" value="1"/>
</dbReference>
<dbReference type="PANTHER" id="PTHR43289:SF6">
    <property type="entry name" value="SERINE_THREONINE-PROTEIN KINASE NEKL-3"/>
    <property type="match status" value="1"/>
</dbReference>
<keyword evidence="2" id="KW-0547">Nucleotide-binding</keyword>
<evidence type="ECO:0000256" key="2">
    <source>
        <dbReference type="ARBA" id="ARBA00022741"/>
    </source>
</evidence>
<dbReference type="GO" id="GO:0005524">
    <property type="term" value="F:ATP binding"/>
    <property type="evidence" value="ECO:0007669"/>
    <property type="project" value="UniProtKB-KW"/>
</dbReference>
<dbReference type="AlphaFoldDB" id="A0A518B3H3"/>
<dbReference type="Pfam" id="PF00069">
    <property type="entry name" value="Pkinase"/>
    <property type="match status" value="1"/>
</dbReference>
<evidence type="ECO:0000313" key="8">
    <source>
        <dbReference type="Proteomes" id="UP000317093"/>
    </source>
</evidence>
<dbReference type="InterPro" id="IPR011009">
    <property type="entry name" value="Kinase-like_dom_sf"/>
</dbReference>
<dbReference type="Gene3D" id="3.30.200.20">
    <property type="entry name" value="Phosphorylase Kinase, domain 1"/>
    <property type="match status" value="1"/>
</dbReference>
<dbReference type="EMBL" id="CP036279">
    <property type="protein sequence ID" value="QDU61476.1"/>
    <property type="molecule type" value="Genomic_DNA"/>
</dbReference>
<evidence type="ECO:0000256" key="5">
    <source>
        <dbReference type="SAM" id="Phobius"/>
    </source>
</evidence>
<dbReference type="CDD" id="cd14014">
    <property type="entry name" value="STKc_PknB_like"/>
    <property type="match status" value="1"/>
</dbReference>
<keyword evidence="3 7" id="KW-0418">Kinase</keyword>
<evidence type="ECO:0000256" key="4">
    <source>
        <dbReference type="ARBA" id="ARBA00022840"/>
    </source>
</evidence>
<dbReference type="PANTHER" id="PTHR43289">
    <property type="entry name" value="MITOGEN-ACTIVATED PROTEIN KINASE KINASE KINASE 20-RELATED"/>
    <property type="match status" value="1"/>
</dbReference>
<keyword evidence="1 7" id="KW-0808">Transferase</keyword>
<evidence type="ECO:0000313" key="7">
    <source>
        <dbReference type="EMBL" id="QDU61476.1"/>
    </source>
</evidence>
<dbReference type="InterPro" id="IPR008271">
    <property type="entry name" value="Ser/Thr_kinase_AS"/>
</dbReference>
<dbReference type="SMART" id="SM00220">
    <property type="entry name" value="S_TKc"/>
    <property type="match status" value="1"/>
</dbReference>
<evidence type="ECO:0000256" key="1">
    <source>
        <dbReference type="ARBA" id="ARBA00022679"/>
    </source>
</evidence>
<dbReference type="GO" id="GO:0004674">
    <property type="term" value="F:protein serine/threonine kinase activity"/>
    <property type="evidence" value="ECO:0007669"/>
    <property type="project" value="UniProtKB-EC"/>
</dbReference>
<keyword evidence="5" id="KW-0472">Membrane</keyword>
<name>A0A518B3H3_9BACT</name>